<feature type="compositionally biased region" description="Pro residues" evidence="2">
    <location>
        <begin position="926"/>
        <end position="941"/>
    </location>
</feature>
<keyword evidence="4" id="KW-1185">Reference proteome</keyword>
<evidence type="ECO:0000313" key="4">
    <source>
        <dbReference type="Proteomes" id="UP001519460"/>
    </source>
</evidence>
<keyword evidence="1" id="KW-0853">WD repeat</keyword>
<feature type="non-terminal residue" evidence="3">
    <location>
        <position position="1509"/>
    </location>
</feature>
<dbReference type="InterPro" id="IPR036322">
    <property type="entry name" value="WD40_repeat_dom_sf"/>
</dbReference>
<sequence length="1509" mass="170849">MALASLISDVRSAGVSVADFNEDELAQARQFSELEILQQRRQAEDQKKASHHWALLRDSIRNVQKAVEEADAREILLVHGIHHDRKLNHTYPVQYMVYIPQRKEYLTSDGETFRLFHADGRKKEMITPEEHMDRVVFAHQTNQYVGWMNREDTLYLMDENFEIKSQSQTVGEIHLGTYNNNTGEIITVGPEFMTCWSFRYGARHLIPRRTTVTEFGEDNMFSMLVLEDTASRSQRIFFACGNGVVVYNVYDGHLVDHVKELHVRTITALTFFNPLKYLITGAQDGCIKVWDSDWCVKMVFVGHSGAVNALAIYPHGPSFISASTDCTIRVWSMETCDEVDKTSIAEPVQGLYTSIKYDVFCTFSGKKVDLWRLQHLYHIHTNVGHRVNSIKLTTHPMHPVRAVLLCRDSSVRIVSPPTGDVITTLLMPPAAGLIDAAYAIAENTMFTVVGNGDIIKSRTDVNPCKVMARWKCPSFREVCNYLLVYEYVVDVADGGNLWAAKKRSVATKSVGKMSDSRNRTLLLGGRKDGYICVYNWDSGAVDFKVEAEDCILFVIDVLAFTLYQAHGSKGVLNMIANSKLDQLISAGMDNIIKVWRLYPFAEEALAPLMSFYCAHTPAYMSTIKSSLCVAFQDPATATFSIVLYNLPEKNRHDHKPDDDHTDMITGLTSCTRMKLFASSSMDGTIHIWNEENKLVRTLRLNAMPNSLGFCSSRGDLLVGIGLHLFHIPWHSYLPKPYLRKMVSMRFATPTTEAALPYDDNTLNMMEKNDVKRLKGSHGSFKVDHFTDELSKEEEEEVMREKNIRDQAYREIEIRENELCLIRDGAKTAFRKPKSTKRTQREAMRNFMKIYYNKERIKIPPDDPFPKDTLAKKLEPEVEGGDDEYRPETAPRTFLEEMQRKRSPGSSLHGSSPMGFVPNSVLVKILYPPPSPPPPPVKPYRPPELTSKQLSEIRTLRKSREPTPPRRSVTFADKEESFDLSKRVLEFDLDEDEEKSHAEESEADLTARTGSESEREKSGTELDLKGDSRPVSTSGADETDQKPVTPVLPAITPPGFPPPPPRLKRKKKTPIPDVEEPAEAEAAPPPEEKPKPAVREVVQPKKPIQKLVSRPRQKLPTPPPPRSPTPPPPPTPLPDFISQFVGTEWFEKYFPNCNETTMPKPWTGDHFVNMIMKLLRFASFPHKTAVAEAITLVHTQELLSENTCHAVTKMVLTALNHHTNTPSCAVPDEKTFILAAIKTMQAMGVLDKEFVVEMLVQFLDGDREVRVVVLDVLNAIGLQDPHRQLQKELDSWDIWNVEEADHKKDLKKMCSQWLDRWMTSFKLHIKDSVERLQKGQNIHGRLRRGSNAPRGSLAPASRRGSMMPDSESVTTLPGSGDFRPPTRQSVTLTIDRPDMAVADHATYMEAINYFCEMMTEKELEALRRGETLRRGAQGEQVVQAKNTVLVLPKIAHLSQVIKKVHVKGKLKKRSWKEFNVTFILPCLTASQLWSDLARLTPASVDLHVRQLLDG</sequence>
<feature type="region of interest" description="Disordered" evidence="2">
    <location>
        <begin position="926"/>
        <end position="1133"/>
    </location>
</feature>
<feature type="repeat" description="WD" evidence="1">
    <location>
        <begin position="259"/>
        <end position="291"/>
    </location>
</feature>
<evidence type="ECO:0000313" key="3">
    <source>
        <dbReference type="EMBL" id="KAK7478386.1"/>
    </source>
</evidence>
<feature type="compositionally biased region" description="Basic and acidic residues" evidence="2">
    <location>
        <begin position="1010"/>
        <end position="1027"/>
    </location>
</feature>
<dbReference type="Pfam" id="PF00400">
    <property type="entry name" value="WD40"/>
    <property type="match status" value="3"/>
</dbReference>
<dbReference type="Proteomes" id="UP001519460">
    <property type="component" value="Unassembled WGS sequence"/>
</dbReference>
<dbReference type="EMBL" id="JACVVK020000327">
    <property type="protein sequence ID" value="KAK7478386.1"/>
    <property type="molecule type" value="Genomic_DNA"/>
</dbReference>
<protein>
    <recommendedName>
        <fullName evidence="5">WD repeat-containing protein 97</fullName>
    </recommendedName>
</protein>
<feature type="repeat" description="WD" evidence="1">
    <location>
        <begin position="300"/>
        <end position="341"/>
    </location>
</feature>
<evidence type="ECO:0000256" key="2">
    <source>
        <dbReference type="SAM" id="MobiDB-lite"/>
    </source>
</evidence>
<reference evidence="3 4" key="1">
    <citation type="journal article" date="2023" name="Sci. Data">
        <title>Genome assembly of the Korean intertidal mud-creeper Batillaria attramentaria.</title>
        <authorList>
            <person name="Patra A.K."/>
            <person name="Ho P.T."/>
            <person name="Jun S."/>
            <person name="Lee S.J."/>
            <person name="Kim Y."/>
            <person name="Won Y.J."/>
        </authorList>
    </citation>
    <scope>NUCLEOTIDE SEQUENCE [LARGE SCALE GENOMIC DNA]</scope>
    <source>
        <strain evidence="3">Wonlab-2016</strain>
    </source>
</reference>
<dbReference type="PROSITE" id="PS50294">
    <property type="entry name" value="WD_REPEATS_REGION"/>
    <property type="match status" value="2"/>
</dbReference>
<feature type="repeat" description="WD" evidence="1">
    <location>
        <begin position="657"/>
        <end position="689"/>
    </location>
</feature>
<dbReference type="InterPro" id="IPR015943">
    <property type="entry name" value="WD40/YVTN_repeat-like_dom_sf"/>
</dbReference>
<comment type="caution">
    <text evidence="3">The sequence shown here is derived from an EMBL/GenBank/DDBJ whole genome shotgun (WGS) entry which is preliminary data.</text>
</comment>
<feature type="compositionally biased region" description="Basic and acidic residues" evidence="2">
    <location>
        <begin position="882"/>
        <end position="899"/>
    </location>
</feature>
<evidence type="ECO:0000256" key="1">
    <source>
        <dbReference type="PROSITE-ProRule" id="PRU00221"/>
    </source>
</evidence>
<proteinExistence type="predicted"/>
<feature type="region of interest" description="Disordered" evidence="2">
    <location>
        <begin position="874"/>
        <end position="913"/>
    </location>
</feature>
<dbReference type="PROSITE" id="PS50082">
    <property type="entry name" value="WD_REPEATS_2"/>
    <property type="match status" value="3"/>
</dbReference>
<accession>A0ABD0JTG1</accession>
<dbReference type="PANTHER" id="PTHR45532:SF1">
    <property type="entry name" value="WD REPEAT-CONTAINING PROTEIN 97"/>
    <property type="match status" value="1"/>
</dbReference>
<feature type="region of interest" description="Disordered" evidence="2">
    <location>
        <begin position="1335"/>
        <end position="1383"/>
    </location>
</feature>
<dbReference type="Gene3D" id="2.130.10.10">
    <property type="entry name" value="YVTN repeat-like/Quinoprotein amine dehydrogenase"/>
    <property type="match status" value="2"/>
</dbReference>
<evidence type="ECO:0008006" key="5">
    <source>
        <dbReference type="Google" id="ProtNLM"/>
    </source>
</evidence>
<name>A0ABD0JTG1_9CAEN</name>
<dbReference type="SMART" id="SM00320">
    <property type="entry name" value="WD40"/>
    <property type="match status" value="4"/>
</dbReference>
<gene>
    <name evidence="3" type="ORF">BaRGS_00030390</name>
</gene>
<feature type="compositionally biased region" description="Pro residues" evidence="2">
    <location>
        <begin position="1050"/>
        <end position="1060"/>
    </location>
</feature>
<feature type="compositionally biased region" description="Pro residues" evidence="2">
    <location>
        <begin position="1115"/>
        <end position="1132"/>
    </location>
</feature>
<dbReference type="InterPro" id="IPR001680">
    <property type="entry name" value="WD40_rpt"/>
</dbReference>
<feature type="compositionally biased region" description="Basic and acidic residues" evidence="2">
    <location>
        <begin position="971"/>
        <end position="985"/>
    </location>
</feature>
<feature type="compositionally biased region" description="Basic and acidic residues" evidence="2">
    <location>
        <begin position="953"/>
        <end position="963"/>
    </location>
</feature>
<dbReference type="SUPFAM" id="SSF50978">
    <property type="entry name" value="WD40 repeat-like"/>
    <property type="match status" value="2"/>
</dbReference>
<organism evidence="3 4">
    <name type="scientific">Batillaria attramentaria</name>
    <dbReference type="NCBI Taxonomy" id="370345"/>
    <lineage>
        <taxon>Eukaryota</taxon>
        <taxon>Metazoa</taxon>
        <taxon>Spiralia</taxon>
        <taxon>Lophotrochozoa</taxon>
        <taxon>Mollusca</taxon>
        <taxon>Gastropoda</taxon>
        <taxon>Caenogastropoda</taxon>
        <taxon>Sorbeoconcha</taxon>
        <taxon>Cerithioidea</taxon>
        <taxon>Batillariidae</taxon>
        <taxon>Batillaria</taxon>
    </lineage>
</organism>
<dbReference type="PANTHER" id="PTHR45532">
    <property type="entry name" value="WD REPEAT-CONTAINING PROTEIN 97"/>
    <property type="match status" value="1"/>
</dbReference>